<feature type="region of interest" description="Disordered" evidence="3">
    <location>
        <begin position="256"/>
        <end position="287"/>
    </location>
</feature>
<sequence>MSSEEVVVEGHTAIIQRPPTKGDIFSPEKDIFLLPSVEQMQMDVANATFELQKAYIPRSKQHAASLEGIRQEKSFHTLNGLGVEDPDSSAGEEVPDSEDNLPNLPDSDDDEDPSQRTREETVSEELLINGKRYRHTYQRRVVLERQKTREVFVLPTSTASLKPSTSQLMSKEGASNLTSCNRSLDRHASAKSGSIGGDRGSYGMRLDLSVQNQGGAFSPVVVLLPENEPGTPLLTADHIKGDTLTRSEQGQAKLDNQEMDEGLSNEPAGVSKHETPNSVHDASLKTDRPTAVEIEPAVTAENNCDTPTTPLLLSHMYHFGQWDMTAPILDPRLPVGITQHGSDAAELAFSVSPAEWHQTDISYGDTSGGNGGATSTFGTVAKGRIVACLQRFTQKSARTGRHLYRSTYVQHTKIARWRSTNKEMEHKSPQEFNSPEHRPQFSSSAPEGSAGGGLFDKHPNELSTLEGIWKQGARAGESLATTAPHLTPLCTLLDACSYDRLQLLQSICPAAAAATVILGRQMPDMRRLPGQMARGGQPASVVGESAPASPIFTVSADAWCPRELMMLEVPPDALIFMSPAGCTRGGKRGGNEVTGVEATTAGPPNPDQNGGQSAHHDCLLRGGTLDGLIVYSLKILRENQTRSYESLVPDIFLKLYSTFTTVNEVACRLMQRYIAFAPIEPGGLGCLMGDEQNAGEGAWTEALNTARFLVKVLSEAASNEFSSQFMLKIVHYARVLQMDSKNAQKRLSSDGQIHADWINGHKEDDSLDVDRSETGNQAVSCEEDTEYMCFQDLPKQLENLANQLLLLIPYSAGGLKVTSKADGHNFKVRVPVKRTTIASKTTDPINYCSCQERLHKLLRFDTREIAEQITLNEEKHFQKIDLRELIAIKRLMKGNTPTLSNCVKHFNDVSSWVKVLLRMANEYGCPRRQSFSSCNSPTNTSPST</sequence>
<feature type="non-terminal residue" evidence="5">
    <location>
        <position position="944"/>
    </location>
</feature>
<dbReference type="GO" id="GO:0005886">
    <property type="term" value="C:plasma membrane"/>
    <property type="evidence" value="ECO:0007669"/>
    <property type="project" value="TreeGrafter"/>
</dbReference>
<name>A0A0X3P4T4_SCHSO</name>
<accession>A0A0X3P4T4</accession>
<feature type="compositionally biased region" description="Basic and acidic residues" evidence="3">
    <location>
        <begin position="420"/>
        <end position="439"/>
    </location>
</feature>
<feature type="region of interest" description="Disordered" evidence="3">
    <location>
        <begin position="587"/>
        <end position="615"/>
    </location>
</feature>
<organism evidence="5">
    <name type="scientific">Schistocephalus solidus</name>
    <name type="common">Tapeworm</name>
    <dbReference type="NCBI Taxonomy" id="70667"/>
    <lineage>
        <taxon>Eukaryota</taxon>
        <taxon>Metazoa</taxon>
        <taxon>Spiralia</taxon>
        <taxon>Lophotrochozoa</taxon>
        <taxon>Platyhelminthes</taxon>
        <taxon>Cestoda</taxon>
        <taxon>Eucestoda</taxon>
        <taxon>Diphyllobothriidea</taxon>
        <taxon>Diphyllobothriidae</taxon>
        <taxon>Schistocephalus</taxon>
    </lineage>
</organism>
<dbReference type="SUPFAM" id="SSF48366">
    <property type="entry name" value="Ras GEF"/>
    <property type="match status" value="1"/>
</dbReference>
<evidence type="ECO:0000256" key="2">
    <source>
        <dbReference type="PROSITE-ProRule" id="PRU00168"/>
    </source>
</evidence>
<reference evidence="5" key="1">
    <citation type="submission" date="2016-01" db="EMBL/GenBank/DDBJ databases">
        <title>Reference transcriptome for the parasite Schistocephalus solidus: insights into the molecular evolution of parasitism.</title>
        <authorList>
            <person name="Hebert F.O."/>
            <person name="Grambauer S."/>
            <person name="Barber I."/>
            <person name="Landry C.R."/>
            <person name="Aubin-Horth N."/>
        </authorList>
    </citation>
    <scope>NUCLEOTIDE SEQUENCE</scope>
</reference>
<feature type="domain" description="Ras-GEF" evidence="4">
    <location>
        <begin position="861"/>
        <end position="944"/>
    </location>
</feature>
<proteinExistence type="predicted"/>
<dbReference type="PANTHER" id="PTHR23113:SF224">
    <property type="entry name" value="RAP GUANINE NUCLEOTIDE EXCHANGE FACTOR 1"/>
    <property type="match status" value="1"/>
</dbReference>
<dbReference type="InterPro" id="IPR008937">
    <property type="entry name" value="Ras-like_GEF"/>
</dbReference>
<dbReference type="InterPro" id="IPR036964">
    <property type="entry name" value="RASGEF_cat_dom_sf"/>
</dbReference>
<feature type="region of interest" description="Disordered" evidence="3">
    <location>
        <begin position="79"/>
        <end position="127"/>
    </location>
</feature>
<gene>
    <name evidence="5" type="ORF">TR105103</name>
</gene>
<evidence type="ECO:0000259" key="4">
    <source>
        <dbReference type="PROSITE" id="PS50009"/>
    </source>
</evidence>
<dbReference type="EMBL" id="GEEE01018398">
    <property type="protein sequence ID" value="JAP44827.1"/>
    <property type="molecule type" value="Transcribed_RNA"/>
</dbReference>
<dbReference type="PROSITE" id="PS50009">
    <property type="entry name" value="RASGEF_CAT"/>
    <property type="match status" value="1"/>
</dbReference>
<protein>
    <recommendedName>
        <fullName evidence="4">Ras-GEF domain-containing protein</fullName>
    </recommendedName>
</protein>
<dbReference type="GO" id="GO:0007265">
    <property type="term" value="P:Ras protein signal transduction"/>
    <property type="evidence" value="ECO:0007669"/>
    <property type="project" value="TreeGrafter"/>
</dbReference>
<evidence type="ECO:0000256" key="1">
    <source>
        <dbReference type="ARBA" id="ARBA00022658"/>
    </source>
</evidence>
<dbReference type="GO" id="GO:0005085">
    <property type="term" value="F:guanyl-nucleotide exchange factor activity"/>
    <property type="evidence" value="ECO:0007669"/>
    <property type="project" value="UniProtKB-KW"/>
</dbReference>
<feature type="region of interest" description="Disordered" evidence="3">
    <location>
        <begin position="420"/>
        <end position="457"/>
    </location>
</feature>
<dbReference type="Pfam" id="PF00617">
    <property type="entry name" value="RasGEF"/>
    <property type="match status" value="1"/>
</dbReference>
<keyword evidence="1 2" id="KW-0344">Guanine-nucleotide releasing factor</keyword>
<dbReference type="InterPro" id="IPR023578">
    <property type="entry name" value="Ras_GEF_dom_sf"/>
</dbReference>
<dbReference type="Gene3D" id="1.10.840.10">
    <property type="entry name" value="Ras guanine-nucleotide exchange factors catalytic domain"/>
    <property type="match status" value="1"/>
</dbReference>
<dbReference type="PANTHER" id="PTHR23113">
    <property type="entry name" value="GUANINE NUCLEOTIDE EXCHANGE FACTOR"/>
    <property type="match status" value="1"/>
</dbReference>
<evidence type="ECO:0000313" key="5">
    <source>
        <dbReference type="EMBL" id="JAP44827.1"/>
    </source>
</evidence>
<dbReference type="AlphaFoldDB" id="A0A0X3P4T4"/>
<evidence type="ECO:0000256" key="3">
    <source>
        <dbReference type="SAM" id="MobiDB-lite"/>
    </source>
</evidence>
<dbReference type="InterPro" id="IPR001895">
    <property type="entry name" value="RASGEF_cat_dom"/>
</dbReference>